<keyword evidence="1" id="KW-0472">Membrane</keyword>
<accession>A0A4U0U7K6</accession>
<gene>
    <name evidence="2" type="ORF">B0A50_01992</name>
</gene>
<dbReference type="AlphaFoldDB" id="A0A4U0U7K6"/>
<keyword evidence="1" id="KW-0812">Transmembrane</keyword>
<protein>
    <submittedName>
        <fullName evidence="2">Uncharacterized protein</fullName>
    </submittedName>
</protein>
<comment type="caution">
    <text evidence="2">The sequence shown here is derived from an EMBL/GenBank/DDBJ whole genome shotgun (WGS) entry which is preliminary data.</text>
</comment>
<keyword evidence="3" id="KW-1185">Reference proteome</keyword>
<evidence type="ECO:0000256" key="1">
    <source>
        <dbReference type="SAM" id="Phobius"/>
    </source>
</evidence>
<sequence>MAISRTSRLNGNLNNCKLVDFYIFRISRRATVPNLNLRIVRFVLVGGSVFLATAFFRAAFNRPTYGGLASVGPTFATRPVRPEGWSDDFVVVVLLRSAGGPREDDGPGTDFVASCRMNGMTYPSLFLDGLKVLVGLKEPTAESLAAGILYEGLPERTIFINLVVLLALLALFGSLTVGIDDFLRLLLAP</sequence>
<keyword evidence="1" id="KW-1133">Transmembrane helix</keyword>
<name>A0A4U0U7K6_9PEZI</name>
<feature type="transmembrane region" description="Helical" evidence="1">
    <location>
        <begin position="158"/>
        <end position="179"/>
    </location>
</feature>
<evidence type="ECO:0000313" key="2">
    <source>
        <dbReference type="EMBL" id="TKA31024.1"/>
    </source>
</evidence>
<feature type="transmembrane region" description="Helical" evidence="1">
    <location>
        <begin position="39"/>
        <end position="60"/>
    </location>
</feature>
<dbReference type="Proteomes" id="UP000308549">
    <property type="component" value="Unassembled WGS sequence"/>
</dbReference>
<proteinExistence type="predicted"/>
<organism evidence="2 3">
    <name type="scientific">Salinomyces thailandicus</name>
    <dbReference type="NCBI Taxonomy" id="706561"/>
    <lineage>
        <taxon>Eukaryota</taxon>
        <taxon>Fungi</taxon>
        <taxon>Dikarya</taxon>
        <taxon>Ascomycota</taxon>
        <taxon>Pezizomycotina</taxon>
        <taxon>Dothideomycetes</taxon>
        <taxon>Dothideomycetidae</taxon>
        <taxon>Mycosphaerellales</taxon>
        <taxon>Teratosphaeriaceae</taxon>
        <taxon>Salinomyces</taxon>
    </lineage>
</organism>
<reference evidence="2 3" key="1">
    <citation type="submission" date="2017-03" db="EMBL/GenBank/DDBJ databases">
        <title>Genomes of endolithic fungi from Antarctica.</title>
        <authorList>
            <person name="Coleine C."/>
            <person name="Masonjones S."/>
            <person name="Stajich J.E."/>
        </authorList>
    </citation>
    <scope>NUCLEOTIDE SEQUENCE [LARGE SCALE GENOMIC DNA]</scope>
    <source>
        <strain evidence="2 3">CCFEE 6315</strain>
    </source>
</reference>
<dbReference type="EMBL" id="NAJL01000009">
    <property type="protein sequence ID" value="TKA31024.1"/>
    <property type="molecule type" value="Genomic_DNA"/>
</dbReference>
<evidence type="ECO:0000313" key="3">
    <source>
        <dbReference type="Proteomes" id="UP000308549"/>
    </source>
</evidence>